<name>A0AAN7WCP0_9PEZI</name>
<dbReference type="Proteomes" id="UP001310594">
    <property type="component" value="Unassembled WGS sequence"/>
</dbReference>
<dbReference type="AlphaFoldDB" id="A0AAN7WCP0"/>
<comment type="caution">
    <text evidence="1">The sequence shown here is derived from an EMBL/GenBank/DDBJ whole genome shotgun (WGS) entry which is preliminary data.</text>
</comment>
<organism evidence="1 2">
    <name type="scientific">Elasticomyces elasticus</name>
    <dbReference type="NCBI Taxonomy" id="574655"/>
    <lineage>
        <taxon>Eukaryota</taxon>
        <taxon>Fungi</taxon>
        <taxon>Dikarya</taxon>
        <taxon>Ascomycota</taxon>
        <taxon>Pezizomycotina</taxon>
        <taxon>Dothideomycetes</taxon>
        <taxon>Dothideomycetidae</taxon>
        <taxon>Mycosphaerellales</taxon>
        <taxon>Teratosphaeriaceae</taxon>
        <taxon>Elasticomyces</taxon>
    </lineage>
</organism>
<evidence type="ECO:0000313" key="1">
    <source>
        <dbReference type="EMBL" id="KAK5706682.1"/>
    </source>
</evidence>
<proteinExistence type="predicted"/>
<gene>
    <name evidence="1" type="ORF">LTR97_001672</name>
</gene>
<accession>A0AAN7WCP0</accession>
<sequence length="175" mass="18906">MSNTSTVHQESASTDMSTLIRQPMVPLAFVAGVFRPQMTACTVATYAGFHAIRWVSAYTIFGHFVLQNHEAYSKTSGQGIYEQMLSAHPVALPMTTLLTRSDATPQTFWAGISFLTVRALGMKKTVGLQATMMGVSMGLATATLWRLADEGGISEIAKLCRQDAATPARVESAEK</sequence>
<reference evidence="1" key="1">
    <citation type="submission" date="2023-08" db="EMBL/GenBank/DDBJ databases">
        <title>Black Yeasts Isolated from many extreme environments.</title>
        <authorList>
            <person name="Coleine C."/>
            <person name="Stajich J.E."/>
            <person name="Selbmann L."/>
        </authorList>
    </citation>
    <scope>NUCLEOTIDE SEQUENCE</scope>
    <source>
        <strain evidence="1">CCFEE 5810</strain>
    </source>
</reference>
<evidence type="ECO:0000313" key="2">
    <source>
        <dbReference type="Proteomes" id="UP001310594"/>
    </source>
</evidence>
<dbReference type="EMBL" id="JAVRQU010000002">
    <property type="protein sequence ID" value="KAK5706682.1"/>
    <property type="molecule type" value="Genomic_DNA"/>
</dbReference>
<protein>
    <submittedName>
        <fullName evidence="1">Uncharacterized protein</fullName>
    </submittedName>
</protein>